<sequence length="284" mass="30075">MVQDWIAVDWRETRQRAWAMRGTDLRDRRERVAASGDVAGDLGALIGDWLAQDATLVLACGALGPVGGAVPCKPLPDGLWSVDAGDPRIDLRVVPGLRQAAPVDLMRGDETRIAGFLALNKDWDGVLCLVGEETRWVHVSAGEVVSFQSFLTGAMFDALARGRLSGDGLLGAETDLAAFSEALSDAMAKPERVMARIHGVHAARVLEGLEPPVARARLFGALLGAELAAARPFWLGQQLAVVGDGEVARLYVEALSAQGAPAALADEARVTLEGLKSAWRLLAG</sequence>
<keyword evidence="2" id="KW-1185">Reference proteome</keyword>
<dbReference type="Proteomes" id="UP001193035">
    <property type="component" value="Unassembled WGS sequence"/>
</dbReference>
<comment type="caution">
    <text evidence="1">The sequence shown here is derived from an EMBL/GenBank/DDBJ whole genome shotgun (WGS) entry which is preliminary data.</text>
</comment>
<dbReference type="InterPro" id="IPR042257">
    <property type="entry name" value="DGOK_C"/>
</dbReference>
<dbReference type="InterPro" id="IPR007729">
    <property type="entry name" value="DGOK"/>
</dbReference>
<name>A0ABY2X3X0_9RHOB</name>
<dbReference type="InterPro" id="IPR042258">
    <property type="entry name" value="DGOK_N"/>
</dbReference>
<protein>
    <submittedName>
        <fullName evidence="1">2-dehydro-3-deoxygalactonokinase</fullName>
    </submittedName>
</protein>
<gene>
    <name evidence="1" type="ORF">FGK63_03195</name>
</gene>
<proteinExistence type="predicted"/>
<organism evidence="1 2">
    <name type="scientific">Ruegeria sediminis</name>
    <dbReference type="NCBI Taxonomy" id="2583820"/>
    <lineage>
        <taxon>Bacteria</taxon>
        <taxon>Pseudomonadati</taxon>
        <taxon>Pseudomonadota</taxon>
        <taxon>Alphaproteobacteria</taxon>
        <taxon>Rhodobacterales</taxon>
        <taxon>Roseobacteraceae</taxon>
        <taxon>Ruegeria</taxon>
    </lineage>
</organism>
<evidence type="ECO:0000313" key="1">
    <source>
        <dbReference type="EMBL" id="TMV10082.1"/>
    </source>
</evidence>
<evidence type="ECO:0000313" key="2">
    <source>
        <dbReference type="Proteomes" id="UP001193035"/>
    </source>
</evidence>
<accession>A0ABY2X3X0</accession>
<dbReference type="Gene3D" id="3.30.420.310">
    <property type="entry name" value="2-keto-3-deoxy-galactonokinase, C-terminal domain"/>
    <property type="match status" value="1"/>
</dbReference>
<dbReference type="Pfam" id="PF05035">
    <property type="entry name" value="DGOK"/>
    <property type="match status" value="1"/>
</dbReference>
<dbReference type="EMBL" id="VCPD01000001">
    <property type="protein sequence ID" value="TMV10082.1"/>
    <property type="molecule type" value="Genomic_DNA"/>
</dbReference>
<dbReference type="Gene3D" id="3.30.420.300">
    <property type="entry name" value="2-keto-3-deoxy-galactonokinase, substrate binding domain"/>
    <property type="match status" value="1"/>
</dbReference>
<reference evidence="1 2" key="1">
    <citation type="submission" date="2019-05" db="EMBL/GenBank/DDBJ databases">
        <title>Ruegeria sp. nov., isolated from tidal flat.</title>
        <authorList>
            <person name="Kim W."/>
        </authorList>
    </citation>
    <scope>NUCLEOTIDE SEQUENCE [LARGE SCALE GENOMIC DNA]</scope>
    <source>
        <strain evidence="1 2">CAU 1488</strain>
    </source>
</reference>